<evidence type="ECO:0000313" key="4">
    <source>
        <dbReference type="EMBL" id="QCP10059.1"/>
    </source>
</evidence>
<dbReference type="EMBL" id="CP040017">
    <property type="protein sequence ID" value="QCP10059.1"/>
    <property type="molecule type" value="Genomic_DNA"/>
</dbReference>
<keyword evidence="5" id="KW-1185">Reference proteome</keyword>
<feature type="compositionally biased region" description="Basic and acidic residues" evidence="1">
    <location>
        <begin position="55"/>
        <end position="65"/>
    </location>
</feature>
<dbReference type="Proteomes" id="UP000298763">
    <property type="component" value="Chromosome"/>
</dbReference>
<keyword evidence="3" id="KW-0449">Lipoprotein</keyword>
<evidence type="ECO:0000313" key="5">
    <source>
        <dbReference type="Proteomes" id="UP000298763"/>
    </source>
</evidence>
<evidence type="ECO:0000256" key="2">
    <source>
        <dbReference type="SAM" id="SignalP"/>
    </source>
</evidence>
<keyword evidence="2" id="KW-0732">Signal</keyword>
<reference evidence="4 5" key="1">
    <citation type="submission" date="2019-05" db="EMBL/GenBank/DDBJ databases">
        <title>Draft Genome Sequences of Six Type Strains of the Genus Massilia.</title>
        <authorList>
            <person name="Miess H."/>
            <person name="Frediansyhah A."/>
            <person name="Gross H."/>
        </authorList>
    </citation>
    <scope>NUCLEOTIDE SEQUENCE [LARGE SCALE GENOMIC DNA]</scope>
    <source>
        <strain evidence="4 5">DSMZ 26121</strain>
    </source>
</reference>
<reference evidence="3 6" key="2">
    <citation type="submission" date="2020-08" db="EMBL/GenBank/DDBJ databases">
        <title>Genomic Encyclopedia of Type Strains, Phase III (KMG-III): the genomes of soil and plant-associated and newly described type strains.</title>
        <authorList>
            <person name="Whitman W."/>
        </authorList>
    </citation>
    <scope>NUCLEOTIDE SEQUENCE [LARGE SCALE GENOMIC DNA]</scope>
    <source>
        <strain evidence="3 6">CECT 7753</strain>
    </source>
</reference>
<dbReference type="AlphaFoldDB" id="A0A4P8HJX5"/>
<name>A0A4P8HJX5_9BURK</name>
<evidence type="ECO:0000313" key="6">
    <source>
        <dbReference type="Proteomes" id="UP000584325"/>
    </source>
</evidence>
<evidence type="ECO:0000256" key="1">
    <source>
        <dbReference type="SAM" id="MobiDB-lite"/>
    </source>
</evidence>
<feature type="region of interest" description="Disordered" evidence="1">
    <location>
        <begin position="36"/>
        <end position="75"/>
    </location>
</feature>
<protein>
    <submittedName>
        <fullName evidence="3">Putative small lipoprotein YifL</fullName>
    </submittedName>
</protein>
<gene>
    <name evidence="4" type="ORF">FCL38_06180</name>
    <name evidence="3" type="ORF">FHS02_000840</name>
</gene>
<evidence type="ECO:0000313" key="3">
    <source>
        <dbReference type="EMBL" id="MBB3220053.1"/>
    </source>
</evidence>
<feature type="signal peptide" evidence="2">
    <location>
        <begin position="1"/>
        <end position="23"/>
    </location>
</feature>
<dbReference type="Proteomes" id="UP000584325">
    <property type="component" value="Unassembled WGS sequence"/>
</dbReference>
<dbReference type="RefSeq" id="WP_137312945.1">
    <property type="nucleotide sequence ID" value="NZ_CP040017.1"/>
</dbReference>
<feature type="chain" id="PRO_5043411345" evidence="2">
    <location>
        <begin position="24"/>
        <end position="208"/>
    </location>
</feature>
<dbReference type="OrthoDB" id="8756721at2"/>
<dbReference type="EMBL" id="JACHXS010000001">
    <property type="protein sequence ID" value="MBB3220053.1"/>
    <property type="molecule type" value="Genomic_DNA"/>
</dbReference>
<accession>A0A4P8HJX5</accession>
<sequence length="208" mass="21455">MRTAPASMLASTLGTASRLAALAALLAACGTAPTGPATVPPADPAAIAQAGRDPCLGRDPAKEASDTQGVSAAYPTNPYTGKDAYANVVVKEGTVLYSLTPGAPPRFAVTEQTLREAGGNWEKYYALVQVTTDPGKDADGKPRKLRETVRAFHVAEALCAAHGIAMANPQFGSGGGAQYYISPADGAKLRPGENVQISRWRLADSGSR</sequence>
<organism evidence="3 6">
    <name type="scientific">Pseudoduganella umbonata</name>
    <dbReference type="NCBI Taxonomy" id="864828"/>
    <lineage>
        <taxon>Bacteria</taxon>
        <taxon>Pseudomonadati</taxon>
        <taxon>Pseudomonadota</taxon>
        <taxon>Betaproteobacteria</taxon>
        <taxon>Burkholderiales</taxon>
        <taxon>Oxalobacteraceae</taxon>
        <taxon>Telluria group</taxon>
        <taxon>Pseudoduganella</taxon>
    </lineage>
</organism>
<proteinExistence type="predicted"/>
<dbReference type="PROSITE" id="PS51257">
    <property type="entry name" value="PROKAR_LIPOPROTEIN"/>
    <property type="match status" value="1"/>
</dbReference>